<dbReference type="Gene3D" id="3.20.20.140">
    <property type="entry name" value="Metal-dependent hydrolases"/>
    <property type="match status" value="1"/>
</dbReference>
<dbReference type="RefSeq" id="WP_012669503.1">
    <property type="nucleotide sequence ID" value="NC_012946.1"/>
</dbReference>
<dbReference type="PANTHER" id="PTHR43794:SF11">
    <property type="entry name" value="AMIDOHYDROLASE-RELATED DOMAIN-CONTAINING PROTEIN"/>
    <property type="match status" value="1"/>
</dbReference>
<dbReference type="InterPro" id="IPR050287">
    <property type="entry name" value="MTA/SAH_deaminase"/>
</dbReference>
<gene>
    <name evidence="3" type="ORF">CLG_0017</name>
</gene>
<accession>A0A9N7AT61</accession>
<name>A0A9N7AT61_CLOBO</name>
<dbReference type="InterPro" id="IPR006680">
    <property type="entry name" value="Amidohydro-rel"/>
</dbReference>
<sequence>MKALINANIFDFNNFIKNSYILFNDSEIKEIGDMKNFKGADEVFDCRGTIVMPGLINCHTHIYSTLSRGMNVNFNPKSFKDILNQLWWKLDGKLNKEAVYYSALIYGCECIKSGVTSIIDHHASGLDIKGTLNELKKGICDELGMRGIFCFETSDRFNIDECIEENIEFYKNKSENCAGLFGMHASMTLSDDTLKKISSVIGNIPIHVHVAESIEDVIDSKEKYGKGIIKRLSDFGLLNKNSILAHCVHLDEEELSIIAKHNCDIVMNPTSNMNNAVGLANYDSFRRFNIPCMIGNDGLGCNITRDFLNIVFAMKNRLNSPTKFDLNDLVTLINNGYKYISDTLGIKIGKIEEGYKADMITIPYNPPTPMNEDNILGHVFFGIFDNFHPRDAFSSGKCIMKDYKLNVNIGPIYEKSTLEAEKLWERINEN</sequence>
<organism evidence="3 4">
    <name type="scientific">Clostridium botulinum D str. 1873</name>
    <dbReference type="NCBI Taxonomy" id="592027"/>
    <lineage>
        <taxon>Bacteria</taxon>
        <taxon>Bacillati</taxon>
        <taxon>Bacillota</taxon>
        <taxon>Clostridia</taxon>
        <taxon>Eubacteriales</taxon>
        <taxon>Clostridiaceae</taxon>
        <taxon>Clostridium</taxon>
    </lineage>
</organism>
<dbReference type="Proteomes" id="UP000006160">
    <property type="component" value="Plasmid pCLG1"/>
</dbReference>
<protein>
    <submittedName>
        <fullName evidence="3">Protein SsnA</fullName>
    </submittedName>
</protein>
<keyword evidence="3" id="KW-0614">Plasmid</keyword>
<dbReference type="SUPFAM" id="SSF51338">
    <property type="entry name" value="Composite domain of metallo-dependent hydrolases"/>
    <property type="match status" value="1"/>
</dbReference>
<dbReference type="GO" id="GO:0016810">
    <property type="term" value="F:hydrolase activity, acting on carbon-nitrogen (but not peptide) bonds"/>
    <property type="evidence" value="ECO:0007669"/>
    <property type="project" value="InterPro"/>
</dbReference>
<evidence type="ECO:0000313" key="4">
    <source>
        <dbReference type="Proteomes" id="UP000006160"/>
    </source>
</evidence>
<dbReference type="InterPro" id="IPR032466">
    <property type="entry name" value="Metal_Hydrolase"/>
</dbReference>
<dbReference type="EMBL" id="CP001659">
    <property type="protein sequence ID" value="ACT33663.1"/>
    <property type="molecule type" value="Genomic_DNA"/>
</dbReference>
<evidence type="ECO:0000259" key="2">
    <source>
        <dbReference type="Pfam" id="PF01979"/>
    </source>
</evidence>
<dbReference type="AlphaFoldDB" id="A0A9N7AT61"/>
<geneLocation type="plasmid" evidence="3 4">
    <name>pCLG1</name>
</geneLocation>
<dbReference type="PANTHER" id="PTHR43794">
    <property type="entry name" value="AMINOHYDROLASE SSNA-RELATED"/>
    <property type="match status" value="1"/>
</dbReference>
<evidence type="ECO:0000256" key="1">
    <source>
        <dbReference type="ARBA" id="ARBA00022801"/>
    </source>
</evidence>
<dbReference type="SUPFAM" id="SSF51556">
    <property type="entry name" value="Metallo-dependent hydrolases"/>
    <property type="match status" value="1"/>
</dbReference>
<dbReference type="Pfam" id="PF01979">
    <property type="entry name" value="Amidohydro_1"/>
    <property type="match status" value="1"/>
</dbReference>
<dbReference type="InterPro" id="IPR011059">
    <property type="entry name" value="Metal-dep_hydrolase_composite"/>
</dbReference>
<feature type="domain" description="Amidohydrolase-related" evidence="2">
    <location>
        <begin position="50"/>
        <end position="397"/>
    </location>
</feature>
<dbReference type="GeneID" id="66320178"/>
<proteinExistence type="predicted"/>
<reference evidence="3 4" key="1">
    <citation type="submission" date="2009-06" db="EMBL/GenBank/DDBJ databases">
        <authorList>
            <person name="Shrivastava S."/>
            <person name="Brinkac L.B."/>
            <person name="Brown J.L."/>
            <person name="Bruce D.B."/>
            <person name="Detter C."/>
            <person name="Green L.D."/>
            <person name="Munk C.A."/>
            <person name="Rogers Y.C."/>
            <person name="Tapia R."/>
            <person name="Saunders E.S."/>
            <person name="Sims D.R."/>
            <person name="Smith L.A."/>
            <person name="Smith T.J."/>
            <person name="Sutton G."/>
            <person name="Brettin T."/>
        </authorList>
    </citation>
    <scope>NUCLEOTIDE SEQUENCE [LARGE SCALE GENOMIC DNA]</scope>
    <source>
        <strain evidence="4">D str. 1873</strain>
        <plasmid evidence="3 4">pCLG1</plasmid>
    </source>
</reference>
<keyword evidence="1" id="KW-0378">Hydrolase</keyword>
<evidence type="ECO:0000313" key="3">
    <source>
        <dbReference type="EMBL" id="ACT33663.1"/>
    </source>
</evidence>
<dbReference type="Gene3D" id="2.30.40.10">
    <property type="entry name" value="Urease, subunit C, domain 1"/>
    <property type="match status" value="1"/>
</dbReference>